<evidence type="ECO:0000313" key="7">
    <source>
        <dbReference type="EMBL" id="QBD79710.1"/>
    </source>
</evidence>
<keyword evidence="1" id="KW-0678">Repressor</keyword>
<dbReference type="InterPro" id="IPR001647">
    <property type="entry name" value="HTH_TetR"/>
</dbReference>
<dbReference type="EMBL" id="CP035758">
    <property type="protein sequence ID" value="QBD79710.1"/>
    <property type="molecule type" value="Genomic_DNA"/>
</dbReference>
<name>A0A4P6JWF7_KTERU</name>
<feature type="DNA-binding region" description="H-T-H motif" evidence="5">
    <location>
        <begin position="44"/>
        <end position="63"/>
    </location>
</feature>
<dbReference type="Gene3D" id="1.10.357.10">
    <property type="entry name" value="Tetracycline Repressor, domain 2"/>
    <property type="match status" value="1"/>
</dbReference>
<dbReference type="SUPFAM" id="SSF46689">
    <property type="entry name" value="Homeodomain-like"/>
    <property type="match status" value="1"/>
</dbReference>
<evidence type="ECO:0000256" key="1">
    <source>
        <dbReference type="ARBA" id="ARBA00022491"/>
    </source>
</evidence>
<protein>
    <submittedName>
        <fullName evidence="7">TetR/AcrR family transcriptional regulator</fullName>
    </submittedName>
</protein>
<dbReference type="SUPFAM" id="SSF48498">
    <property type="entry name" value="Tetracyclin repressor-like, C-terminal domain"/>
    <property type="match status" value="1"/>
</dbReference>
<keyword evidence="2" id="KW-0805">Transcription regulation</keyword>
<dbReference type="InterPro" id="IPR023772">
    <property type="entry name" value="DNA-bd_HTH_TetR-type_CS"/>
</dbReference>
<dbReference type="PROSITE" id="PS50977">
    <property type="entry name" value="HTH_TETR_2"/>
    <property type="match status" value="1"/>
</dbReference>
<dbReference type="Proteomes" id="UP000290365">
    <property type="component" value="Chromosome"/>
</dbReference>
<dbReference type="Pfam" id="PF17932">
    <property type="entry name" value="TetR_C_24"/>
    <property type="match status" value="1"/>
</dbReference>
<dbReference type="InterPro" id="IPR036271">
    <property type="entry name" value="Tet_transcr_reg_TetR-rel_C_sf"/>
</dbReference>
<feature type="domain" description="HTH tetR-type" evidence="6">
    <location>
        <begin position="21"/>
        <end position="81"/>
    </location>
</feature>
<evidence type="ECO:0000256" key="2">
    <source>
        <dbReference type="ARBA" id="ARBA00023015"/>
    </source>
</evidence>
<keyword evidence="8" id="KW-1185">Reference proteome</keyword>
<dbReference type="GO" id="GO:0000976">
    <property type="term" value="F:transcription cis-regulatory region binding"/>
    <property type="evidence" value="ECO:0007669"/>
    <property type="project" value="TreeGrafter"/>
</dbReference>
<evidence type="ECO:0000259" key="6">
    <source>
        <dbReference type="PROSITE" id="PS50977"/>
    </source>
</evidence>
<proteinExistence type="predicted"/>
<dbReference type="Pfam" id="PF00440">
    <property type="entry name" value="TetR_N"/>
    <property type="match status" value="1"/>
</dbReference>
<organism evidence="7 8">
    <name type="scientific">Ktedonosporobacter rubrisoli</name>
    <dbReference type="NCBI Taxonomy" id="2509675"/>
    <lineage>
        <taxon>Bacteria</taxon>
        <taxon>Bacillati</taxon>
        <taxon>Chloroflexota</taxon>
        <taxon>Ktedonobacteria</taxon>
        <taxon>Ktedonobacterales</taxon>
        <taxon>Ktedonosporobacteraceae</taxon>
        <taxon>Ktedonosporobacter</taxon>
    </lineage>
</organism>
<dbReference type="PANTHER" id="PTHR30055">
    <property type="entry name" value="HTH-TYPE TRANSCRIPTIONAL REGULATOR RUTR"/>
    <property type="match status" value="1"/>
</dbReference>
<dbReference type="PANTHER" id="PTHR30055:SF175">
    <property type="entry name" value="HTH-TYPE TRANSCRIPTIONAL REPRESSOR KSTR2"/>
    <property type="match status" value="1"/>
</dbReference>
<evidence type="ECO:0000313" key="8">
    <source>
        <dbReference type="Proteomes" id="UP000290365"/>
    </source>
</evidence>
<dbReference type="GO" id="GO:0003700">
    <property type="term" value="F:DNA-binding transcription factor activity"/>
    <property type="evidence" value="ECO:0007669"/>
    <property type="project" value="TreeGrafter"/>
</dbReference>
<dbReference type="InterPro" id="IPR050109">
    <property type="entry name" value="HTH-type_TetR-like_transc_reg"/>
</dbReference>
<keyword evidence="3 5" id="KW-0238">DNA-binding</keyword>
<dbReference type="InterPro" id="IPR041490">
    <property type="entry name" value="KstR2_TetR_C"/>
</dbReference>
<reference evidence="7 8" key="1">
    <citation type="submission" date="2019-01" db="EMBL/GenBank/DDBJ databases">
        <title>Ktedonosporobacter rubrisoli SCAWS-G2.</title>
        <authorList>
            <person name="Huang Y."/>
            <person name="Yan B."/>
        </authorList>
    </citation>
    <scope>NUCLEOTIDE SEQUENCE [LARGE SCALE GENOMIC DNA]</scope>
    <source>
        <strain evidence="7 8">SCAWS-G2</strain>
    </source>
</reference>
<dbReference type="RefSeq" id="WP_129890776.1">
    <property type="nucleotide sequence ID" value="NZ_CP035758.1"/>
</dbReference>
<dbReference type="KEGG" id="kbs:EPA93_28525"/>
<gene>
    <name evidence="7" type="ORF">EPA93_28525</name>
</gene>
<evidence type="ECO:0000256" key="5">
    <source>
        <dbReference type="PROSITE-ProRule" id="PRU00335"/>
    </source>
</evidence>
<dbReference type="PROSITE" id="PS01081">
    <property type="entry name" value="HTH_TETR_1"/>
    <property type="match status" value="1"/>
</dbReference>
<evidence type="ECO:0000256" key="4">
    <source>
        <dbReference type="ARBA" id="ARBA00023163"/>
    </source>
</evidence>
<accession>A0A4P6JWF7</accession>
<dbReference type="InterPro" id="IPR009057">
    <property type="entry name" value="Homeodomain-like_sf"/>
</dbReference>
<dbReference type="PRINTS" id="PR00455">
    <property type="entry name" value="HTHTETR"/>
</dbReference>
<keyword evidence="4" id="KW-0804">Transcription</keyword>
<sequence length="216" mass="24532">MQESGSSLHNKEASRRARRMQRRLEDILKVAARMFAEHGYEGTTLEMIAEDLGLSKPGLYYYVKSKEEVLEHIFRRIFKAILASLSTAVSPEMLPQERLYHLITAYVTHACIYPEGHALFLYESHLLNVCNDELRALRDLYQQQIEEAITAGIQQNIFHITDARLASLALVGALHPIPLWYKPSGSLTPGEIAEYYARMLIGGLVNPLTRPFSHAH</sequence>
<evidence type="ECO:0000256" key="3">
    <source>
        <dbReference type="ARBA" id="ARBA00023125"/>
    </source>
</evidence>
<dbReference type="Gene3D" id="1.10.10.60">
    <property type="entry name" value="Homeodomain-like"/>
    <property type="match status" value="1"/>
</dbReference>
<dbReference type="AlphaFoldDB" id="A0A4P6JWF7"/>
<dbReference type="OrthoDB" id="9814200at2"/>